<name>A0A1E7KIY9_9ACTN</name>
<comment type="caution">
    <text evidence="4">The sequence shown here is derived from an EMBL/GenBank/DDBJ whole genome shotgun (WGS) entry which is preliminary data.</text>
</comment>
<dbReference type="PANTHER" id="PTHR30061:SF50">
    <property type="entry name" value="MALTOSE_MALTODEXTRIN-BINDING PERIPLASMIC PROTEIN"/>
    <property type="match status" value="1"/>
</dbReference>
<dbReference type="GO" id="GO:0042956">
    <property type="term" value="P:maltodextrin transmembrane transport"/>
    <property type="evidence" value="ECO:0007669"/>
    <property type="project" value="TreeGrafter"/>
</dbReference>
<dbReference type="InterPro" id="IPR006311">
    <property type="entry name" value="TAT_signal"/>
</dbReference>
<comment type="similarity">
    <text evidence="1">Belongs to the bacterial solute-binding protein 1 family.</text>
</comment>
<protein>
    <submittedName>
        <fullName evidence="4">ABC transporter substrate-binding protein</fullName>
    </submittedName>
</protein>
<dbReference type="Gene3D" id="3.40.190.10">
    <property type="entry name" value="Periplasmic binding protein-like II"/>
    <property type="match status" value="2"/>
</dbReference>
<evidence type="ECO:0000256" key="1">
    <source>
        <dbReference type="ARBA" id="ARBA00008520"/>
    </source>
</evidence>
<dbReference type="SUPFAM" id="SSF53850">
    <property type="entry name" value="Periplasmic binding protein-like II"/>
    <property type="match status" value="1"/>
</dbReference>
<dbReference type="OrthoDB" id="9780991at2"/>
<gene>
    <name evidence="4" type="ORF">AN216_09485</name>
</gene>
<dbReference type="PROSITE" id="PS51318">
    <property type="entry name" value="TAT"/>
    <property type="match status" value="1"/>
</dbReference>
<dbReference type="InterPro" id="IPR006059">
    <property type="entry name" value="SBP"/>
</dbReference>
<dbReference type="PATRIC" id="fig|1075402.3.peg.5288"/>
<evidence type="ECO:0000313" key="4">
    <source>
        <dbReference type="EMBL" id="OEV03875.1"/>
    </source>
</evidence>
<dbReference type="CDD" id="cd13585">
    <property type="entry name" value="PBP2_TMBP_like"/>
    <property type="match status" value="1"/>
</dbReference>
<accession>A0A1E7KIY9</accession>
<dbReference type="AlphaFoldDB" id="A0A1E7KIY9"/>
<dbReference type="Pfam" id="PF13416">
    <property type="entry name" value="SBP_bac_8"/>
    <property type="match status" value="1"/>
</dbReference>
<dbReference type="GO" id="GO:0055052">
    <property type="term" value="C:ATP-binding cassette (ABC) transporter complex, substrate-binding subunit-containing"/>
    <property type="evidence" value="ECO:0007669"/>
    <property type="project" value="TreeGrafter"/>
</dbReference>
<keyword evidence="3" id="KW-0732">Signal</keyword>
<sequence length="432" mass="47748">MPEYGSTEPLSRRRLMGLAGGAAAAVPLSACGSGAPEAGGAGGSGGSGTVSVYWNAGHDYAAYRKVIAAFEKEHGVRVRMQKYQWPDMRTRILADFASGNVPDLLENTSWVQEFALSGNALNLQKYVERDGADIGYPDDWQDATIKRNTHEGDTYGIQLHQTCSLLLYNKRMFREANVRPPTTWDEVVSVGKELTRGDVHALALNQDYTYAWPWLLQNGVRHYDPKTKDLLIPRSATLEALQFQADLVHKHKISPVPVPSTDYSGPQKLLSAERVAMIVSGPWDLEPIRASSPELELGVAQVPRKEKQSTILAGSSLLIPAKAKNPDLAWDLIKRLTQLSTEIAVTKKEGMLMPRKSWAKDPVVQNDPVANAFAEGLTYAEDAYEDLYLTGHYGELSGELFKVLYQGVIMERKPVEEAYEKYVDAGRKLIEG</sequence>
<keyword evidence="5" id="KW-1185">Reference proteome</keyword>
<evidence type="ECO:0000256" key="3">
    <source>
        <dbReference type="ARBA" id="ARBA00022729"/>
    </source>
</evidence>
<dbReference type="GO" id="GO:1901982">
    <property type="term" value="F:maltose binding"/>
    <property type="evidence" value="ECO:0007669"/>
    <property type="project" value="TreeGrafter"/>
</dbReference>
<organism evidence="4 5">
    <name type="scientific">Streptomyces oceani</name>
    <dbReference type="NCBI Taxonomy" id="1075402"/>
    <lineage>
        <taxon>Bacteria</taxon>
        <taxon>Bacillati</taxon>
        <taxon>Actinomycetota</taxon>
        <taxon>Actinomycetes</taxon>
        <taxon>Kitasatosporales</taxon>
        <taxon>Streptomycetaceae</taxon>
        <taxon>Streptomyces</taxon>
    </lineage>
</organism>
<evidence type="ECO:0000256" key="2">
    <source>
        <dbReference type="ARBA" id="ARBA00022448"/>
    </source>
</evidence>
<dbReference type="Proteomes" id="UP000176101">
    <property type="component" value="Unassembled WGS sequence"/>
</dbReference>
<proteinExistence type="inferred from homology"/>
<dbReference type="GO" id="GO:0015768">
    <property type="term" value="P:maltose transport"/>
    <property type="evidence" value="ECO:0007669"/>
    <property type="project" value="TreeGrafter"/>
</dbReference>
<dbReference type="EMBL" id="LJGU01000115">
    <property type="protein sequence ID" value="OEV03875.1"/>
    <property type="molecule type" value="Genomic_DNA"/>
</dbReference>
<dbReference type="RefSeq" id="WP_070196195.1">
    <property type="nucleotide sequence ID" value="NZ_LJGU01000115.1"/>
</dbReference>
<reference evidence="4 5" key="1">
    <citation type="journal article" date="2016" name="Front. Microbiol.">
        <title>Comparative Genomics Analysis of Streptomyces Species Reveals Their Adaptation to the Marine Environment and Their Diversity at the Genomic Level.</title>
        <authorList>
            <person name="Tian X."/>
            <person name="Zhang Z."/>
            <person name="Yang T."/>
            <person name="Chen M."/>
            <person name="Li J."/>
            <person name="Chen F."/>
            <person name="Yang J."/>
            <person name="Li W."/>
            <person name="Zhang B."/>
            <person name="Zhang Z."/>
            <person name="Wu J."/>
            <person name="Zhang C."/>
            <person name="Long L."/>
            <person name="Xiao J."/>
        </authorList>
    </citation>
    <scope>NUCLEOTIDE SEQUENCE [LARGE SCALE GENOMIC DNA]</scope>
    <source>
        <strain evidence="4 5">SCSIO 02100</strain>
    </source>
</reference>
<dbReference type="PANTHER" id="PTHR30061">
    <property type="entry name" value="MALTOSE-BINDING PERIPLASMIC PROTEIN"/>
    <property type="match status" value="1"/>
</dbReference>
<evidence type="ECO:0000313" key="5">
    <source>
        <dbReference type="Proteomes" id="UP000176101"/>
    </source>
</evidence>
<keyword evidence="2" id="KW-0813">Transport</keyword>
<dbReference type="STRING" id="1075402.AN216_09485"/>